<dbReference type="Gene3D" id="3.90.78.10">
    <property type="entry name" value="UDP-N-acetylenolpyruvoylglucosamine reductase, C-terminal domain"/>
    <property type="match status" value="1"/>
</dbReference>
<dbReference type="Gene3D" id="3.30.465.10">
    <property type="match status" value="1"/>
</dbReference>
<evidence type="ECO:0000256" key="6">
    <source>
        <dbReference type="ARBA" id="ARBA00012518"/>
    </source>
</evidence>
<dbReference type="InterPro" id="IPR036318">
    <property type="entry name" value="FAD-bd_PCMH-like_sf"/>
</dbReference>
<dbReference type="Gene3D" id="3.30.43.10">
    <property type="entry name" value="Uridine Diphospho-n-acetylenolpyruvylglucosamine Reductase, domain 2"/>
    <property type="match status" value="1"/>
</dbReference>
<dbReference type="SUPFAM" id="SSF56176">
    <property type="entry name" value="FAD-binding/transporter-associated domain-like"/>
    <property type="match status" value="1"/>
</dbReference>
<evidence type="ECO:0000256" key="2">
    <source>
        <dbReference type="ARBA" id="ARBA00003921"/>
    </source>
</evidence>
<sequence>MQALQSLHTFALPHHCRRIIEIDNAEQLRSLDFTEPFCVLGEGSNTIFITDFAGCVIKMSNKGILIDEMDTHWKVSLAAGENWHAVVTHLLDKGIAGLENLVLIPGTVGAAPIQNIGAYGVELAQFVDFVEGYHISQAKFERLSNTQCQFGYRDSIFKHALKDQFVITRVGLCLPKYWQPTLSYGPLQTLDPDKITARQVCDTVIAIRQSKLPDPHVLANSGSFFKNPIVANTQYRRLLACYPSMPAYPAGNDSHKLAAGWLIEQSGLKGYTVAGVRVYEKQALVLVNEGHSSGAILCQVIQHIQQCVNDKFAVRLEHEVRLIGSDGEVTIVESNNE</sequence>
<dbReference type="InterPro" id="IPR003170">
    <property type="entry name" value="MurB"/>
</dbReference>
<evidence type="ECO:0000313" key="23">
    <source>
        <dbReference type="Proteomes" id="UP000615755"/>
    </source>
</evidence>
<evidence type="ECO:0000256" key="16">
    <source>
        <dbReference type="ARBA" id="ARBA00023306"/>
    </source>
</evidence>
<comment type="cofactor">
    <cofactor evidence="1 20">
        <name>FAD</name>
        <dbReference type="ChEBI" id="CHEBI:57692"/>
    </cofactor>
</comment>
<keyword evidence="12 20" id="KW-0521">NADP</keyword>
<dbReference type="EC" id="1.3.1.98" evidence="6 20"/>
<evidence type="ECO:0000256" key="4">
    <source>
        <dbReference type="ARBA" id="ARBA00004752"/>
    </source>
</evidence>
<proteinExistence type="inferred from homology"/>
<dbReference type="PANTHER" id="PTHR21071:SF4">
    <property type="entry name" value="UDP-N-ACETYLENOLPYRUVOYLGLUCOSAMINE REDUCTASE"/>
    <property type="match status" value="1"/>
</dbReference>
<dbReference type="InterPro" id="IPR016167">
    <property type="entry name" value="FAD-bd_PCMH_sub1"/>
</dbReference>
<reference evidence="22 23" key="1">
    <citation type="submission" date="2015-03" db="EMBL/GenBank/DDBJ databases">
        <title>Genome sequence of Pseudoalteromonas aurantia.</title>
        <authorList>
            <person name="Xie B.-B."/>
            <person name="Rong J.-C."/>
            <person name="Qin Q.-L."/>
            <person name="Zhang Y.-Z."/>
        </authorList>
    </citation>
    <scope>NUCLEOTIDE SEQUENCE [LARGE SCALE GENOMIC DNA]</scope>
    <source>
        <strain evidence="22 23">208</strain>
    </source>
</reference>
<evidence type="ECO:0000256" key="14">
    <source>
        <dbReference type="ARBA" id="ARBA00022984"/>
    </source>
</evidence>
<dbReference type="InterPro" id="IPR036635">
    <property type="entry name" value="MurB_C_sf"/>
</dbReference>
<evidence type="ECO:0000256" key="1">
    <source>
        <dbReference type="ARBA" id="ARBA00001974"/>
    </source>
</evidence>
<evidence type="ECO:0000256" key="8">
    <source>
        <dbReference type="ARBA" id="ARBA00022490"/>
    </source>
</evidence>
<evidence type="ECO:0000256" key="11">
    <source>
        <dbReference type="ARBA" id="ARBA00022827"/>
    </source>
</evidence>
<feature type="domain" description="FAD-binding PCMH-type" evidence="21">
    <location>
        <begin position="12"/>
        <end position="177"/>
    </location>
</feature>
<keyword evidence="15 20" id="KW-0560">Oxidoreductase</keyword>
<evidence type="ECO:0000256" key="3">
    <source>
        <dbReference type="ARBA" id="ARBA00004496"/>
    </source>
</evidence>
<keyword evidence="11 20" id="KW-0274">FAD</keyword>
<keyword evidence="14 20" id="KW-0573">Peptidoglycan synthesis</keyword>
<evidence type="ECO:0000256" key="5">
    <source>
        <dbReference type="ARBA" id="ARBA00010485"/>
    </source>
</evidence>
<comment type="subcellular location">
    <subcellularLocation>
        <location evidence="3 20">Cytoplasm</location>
    </subcellularLocation>
</comment>
<keyword evidence="16 20" id="KW-0131">Cell cycle</keyword>
<evidence type="ECO:0000256" key="18">
    <source>
        <dbReference type="ARBA" id="ARBA00031026"/>
    </source>
</evidence>
<evidence type="ECO:0000259" key="21">
    <source>
        <dbReference type="PROSITE" id="PS51387"/>
    </source>
</evidence>
<keyword evidence="10 20" id="KW-0285">Flavoprotein</keyword>
<dbReference type="SUPFAM" id="SSF56194">
    <property type="entry name" value="Uridine diphospho-N-Acetylenolpyruvylglucosamine reductase, MurB, C-terminal domain"/>
    <property type="match status" value="1"/>
</dbReference>
<dbReference type="RefSeq" id="WP_192509053.1">
    <property type="nucleotide sequence ID" value="NZ_AQGV01000014.1"/>
</dbReference>
<evidence type="ECO:0000256" key="10">
    <source>
        <dbReference type="ARBA" id="ARBA00022630"/>
    </source>
</evidence>
<feature type="active site" evidence="20">
    <location>
        <position position="153"/>
    </location>
</feature>
<dbReference type="Pfam" id="PF02873">
    <property type="entry name" value="MurB_C"/>
    <property type="match status" value="1"/>
</dbReference>
<evidence type="ECO:0000256" key="15">
    <source>
        <dbReference type="ARBA" id="ARBA00023002"/>
    </source>
</evidence>
<dbReference type="InterPro" id="IPR016166">
    <property type="entry name" value="FAD-bd_PCMH"/>
</dbReference>
<evidence type="ECO:0000256" key="7">
    <source>
        <dbReference type="ARBA" id="ARBA00015188"/>
    </source>
</evidence>
<evidence type="ECO:0000256" key="20">
    <source>
        <dbReference type="HAMAP-Rule" id="MF_00037"/>
    </source>
</evidence>
<dbReference type="Pfam" id="PF01565">
    <property type="entry name" value="FAD_binding_4"/>
    <property type="match status" value="1"/>
</dbReference>
<comment type="catalytic activity">
    <reaction evidence="19 20">
        <text>UDP-N-acetyl-alpha-D-muramate + NADP(+) = UDP-N-acetyl-3-O-(1-carboxyvinyl)-alpha-D-glucosamine + NADPH + H(+)</text>
        <dbReference type="Rhea" id="RHEA:12248"/>
        <dbReference type="ChEBI" id="CHEBI:15378"/>
        <dbReference type="ChEBI" id="CHEBI:57783"/>
        <dbReference type="ChEBI" id="CHEBI:58349"/>
        <dbReference type="ChEBI" id="CHEBI:68483"/>
        <dbReference type="ChEBI" id="CHEBI:70757"/>
        <dbReference type="EC" id="1.3.1.98"/>
    </reaction>
</comment>
<dbReference type="EMBL" id="AQGV01000014">
    <property type="protein sequence ID" value="MBE0369863.1"/>
    <property type="molecule type" value="Genomic_DNA"/>
</dbReference>
<dbReference type="InterPro" id="IPR006094">
    <property type="entry name" value="Oxid_FAD_bind_N"/>
</dbReference>
<evidence type="ECO:0000256" key="19">
    <source>
        <dbReference type="ARBA" id="ARBA00048914"/>
    </source>
</evidence>
<gene>
    <name evidence="20 22" type="primary">murB</name>
    <name evidence="22" type="ORF">PAUR_a4449</name>
</gene>
<name>A0ABR9EFT8_9GAMM</name>
<dbReference type="HAMAP" id="MF_00037">
    <property type="entry name" value="MurB"/>
    <property type="match status" value="1"/>
</dbReference>
<dbReference type="InterPro" id="IPR016169">
    <property type="entry name" value="FAD-bd_PCMH_sub2"/>
</dbReference>
<dbReference type="NCBIfam" id="TIGR00179">
    <property type="entry name" value="murB"/>
    <property type="match status" value="1"/>
</dbReference>
<comment type="pathway">
    <text evidence="4 20">Cell wall biogenesis; peptidoglycan biosynthesis.</text>
</comment>
<keyword evidence="13 20" id="KW-0133">Cell shape</keyword>
<evidence type="ECO:0000256" key="9">
    <source>
        <dbReference type="ARBA" id="ARBA00022618"/>
    </source>
</evidence>
<feature type="active site" evidence="20">
    <location>
        <position position="319"/>
    </location>
</feature>
<keyword evidence="17 20" id="KW-0961">Cell wall biogenesis/degradation</keyword>
<organism evidence="22 23">
    <name type="scientific">Pseudoalteromonas aurantia 208</name>
    <dbReference type="NCBI Taxonomy" id="1314867"/>
    <lineage>
        <taxon>Bacteria</taxon>
        <taxon>Pseudomonadati</taxon>
        <taxon>Pseudomonadota</taxon>
        <taxon>Gammaproteobacteria</taxon>
        <taxon>Alteromonadales</taxon>
        <taxon>Pseudoalteromonadaceae</taxon>
        <taxon>Pseudoalteromonas</taxon>
    </lineage>
</organism>
<keyword evidence="8 20" id="KW-0963">Cytoplasm</keyword>
<dbReference type="NCBIfam" id="NF000755">
    <property type="entry name" value="PRK00046.1"/>
    <property type="match status" value="1"/>
</dbReference>
<comment type="caution">
    <text evidence="22">The sequence shown here is derived from an EMBL/GenBank/DDBJ whole genome shotgun (WGS) entry which is preliminary data.</text>
</comment>
<dbReference type="InterPro" id="IPR011601">
    <property type="entry name" value="MurB_C"/>
</dbReference>
<dbReference type="PANTHER" id="PTHR21071">
    <property type="entry name" value="UDP-N-ACETYLENOLPYRUVOYLGLUCOSAMINE REDUCTASE"/>
    <property type="match status" value="1"/>
</dbReference>
<evidence type="ECO:0000256" key="13">
    <source>
        <dbReference type="ARBA" id="ARBA00022960"/>
    </source>
</evidence>
<accession>A0ABR9EFT8</accession>
<comment type="function">
    <text evidence="2 20">Cell wall formation.</text>
</comment>
<comment type="similarity">
    <text evidence="5 20">Belongs to the MurB family.</text>
</comment>
<keyword evidence="9 20" id="KW-0132">Cell division</keyword>
<dbReference type="Proteomes" id="UP000615755">
    <property type="component" value="Unassembled WGS sequence"/>
</dbReference>
<evidence type="ECO:0000313" key="22">
    <source>
        <dbReference type="EMBL" id="MBE0369863.1"/>
    </source>
</evidence>
<feature type="active site" description="Proton donor" evidence="20">
    <location>
        <position position="223"/>
    </location>
</feature>
<protein>
    <recommendedName>
        <fullName evidence="7 20">UDP-N-acetylenolpyruvoylglucosamine reductase</fullName>
        <ecNumber evidence="6 20">1.3.1.98</ecNumber>
    </recommendedName>
    <alternativeName>
        <fullName evidence="18 20">UDP-N-acetylmuramate dehydrogenase</fullName>
    </alternativeName>
</protein>
<keyword evidence="23" id="KW-1185">Reference proteome</keyword>
<evidence type="ECO:0000256" key="12">
    <source>
        <dbReference type="ARBA" id="ARBA00022857"/>
    </source>
</evidence>
<dbReference type="PROSITE" id="PS51387">
    <property type="entry name" value="FAD_PCMH"/>
    <property type="match status" value="1"/>
</dbReference>
<evidence type="ECO:0000256" key="17">
    <source>
        <dbReference type="ARBA" id="ARBA00023316"/>
    </source>
</evidence>